<dbReference type="RefSeq" id="WP_320290841.1">
    <property type="nucleotide sequence ID" value="NZ_JAVIIW010000056.1"/>
</dbReference>
<evidence type="ECO:0000256" key="1">
    <source>
        <dbReference type="SAM" id="MobiDB-lite"/>
    </source>
</evidence>
<protein>
    <submittedName>
        <fullName evidence="3">Uncharacterized protein</fullName>
    </submittedName>
</protein>
<feature type="chain" id="PRO_5045844017" evidence="2">
    <location>
        <begin position="21"/>
        <end position="101"/>
    </location>
</feature>
<keyword evidence="4" id="KW-1185">Reference proteome</keyword>
<sequence length="101" mass="10573">MRKILLTAAIILISALPAVAQTADQPLDQQLKDCQARPDANGQQQGQKPQAGKNELSETLDKCGGVLLPPPTGDKNATVPPANNSPMPIIKPGELSPQTAK</sequence>
<dbReference type="EMBL" id="JAVIIW010000056">
    <property type="protein sequence ID" value="MDX8482751.1"/>
    <property type="molecule type" value="Genomic_DNA"/>
</dbReference>
<evidence type="ECO:0000256" key="2">
    <source>
        <dbReference type="SAM" id="SignalP"/>
    </source>
</evidence>
<dbReference type="Proteomes" id="UP001287059">
    <property type="component" value="Unassembled WGS sequence"/>
</dbReference>
<feature type="signal peptide" evidence="2">
    <location>
        <begin position="1"/>
        <end position="20"/>
    </location>
</feature>
<feature type="compositionally biased region" description="Low complexity" evidence="1">
    <location>
        <begin position="40"/>
        <end position="54"/>
    </location>
</feature>
<name>A0ABU4Y7Q7_9HYPH</name>
<proteinExistence type="predicted"/>
<accession>A0ABU4Y7Q7</accession>
<evidence type="ECO:0000313" key="4">
    <source>
        <dbReference type="Proteomes" id="UP001287059"/>
    </source>
</evidence>
<reference evidence="3 4" key="1">
    <citation type="submission" date="2023-08" db="EMBL/GenBank/DDBJ databases">
        <title>Implementing the SeqCode for naming new Mesorhizobium species isolated from Vachellia karroo root nodules.</title>
        <authorList>
            <person name="Van Lill M."/>
        </authorList>
    </citation>
    <scope>NUCLEOTIDE SEQUENCE [LARGE SCALE GENOMIC DNA]</scope>
    <source>
        <strain evidence="3 4">VK24D</strain>
    </source>
</reference>
<organism evidence="3 4">
    <name type="scientific">Mesorhizobium album</name>
    <dbReference type="NCBI Taxonomy" id="3072314"/>
    <lineage>
        <taxon>Bacteria</taxon>
        <taxon>Pseudomonadati</taxon>
        <taxon>Pseudomonadota</taxon>
        <taxon>Alphaproteobacteria</taxon>
        <taxon>Hyphomicrobiales</taxon>
        <taxon>Phyllobacteriaceae</taxon>
        <taxon>Mesorhizobium</taxon>
    </lineage>
</organism>
<evidence type="ECO:0000313" key="3">
    <source>
        <dbReference type="EMBL" id="MDX8482751.1"/>
    </source>
</evidence>
<keyword evidence="2" id="KW-0732">Signal</keyword>
<gene>
    <name evidence="3" type="ORF">RFN28_30460</name>
</gene>
<feature type="region of interest" description="Disordered" evidence="1">
    <location>
        <begin position="30"/>
        <end position="101"/>
    </location>
</feature>
<comment type="caution">
    <text evidence="3">The sequence shown here is derived from an EMBL/GenBank/DDBJ whole genome shotgun (WGS) entry which is preliminary data.</text>
</comment>